<evidence type="ECO:0000313" key="1">
    <source>
        <dbReference type="EMBL" id="KAL0943133.1"/>
    </source>
</evidence>
<sequence length="472" mass="53146">MVSLSPKVAPIAILVAVWVIALSARHGAVAPEVGDYVGEKAAHYRNKVSDYFQRRRGWKEPDFKAAWLAADVDLNTTRISQYCAKSTWREDIVLELYMARGGLGNIRAEILDFIHLAVIVGAPIILPQYSMRRSKSSGADALGFPDEDIGWHDFGHIFDTEWFVSTMREHCPQMTIYRTLANNPSNTTIENIFSPVRARTDCNADETEAAAVQALNDWIPQQPGYVPGSPVRIRVKANLLIYNMHLRPKLRTALGRLLRIAPTIRELAAETSFALHERYGDLVQVDPREQLHRGGYCGVHMRTEEDAVRVGWTGYFSFKSQTNEFIELCGRKGFRVMYVASGRQEDIDRLATKAWETAGMTVISKSDLLDTQRHRDLLKEMSFDQLGALDYEVLARSSFFIGPEMSSFSWNLAIRRHFNNPETCDGSAACVYPYAIQEDEPLVVFDDSISRIILKPNGIGYLQAFAPGGMFP</sequence>
<accession>A0ACC3ZG91</accession>
<reference evidence="1 2" key="1">
    <citation type="journal article" date="2020" name="Phytopathology">
        <title>Genome Sequence Resources of Colletotrichum truncatum, C. plurivorum, C. musicola, and C. sojae: Four Species Pathogenic to Soybean (Glycine max).</title>
        <authorList>
            <person name="Rogerio F."/>
            <person name="Boufleur T.R."/>
            <person name="Ciampi-Guillardi M."/>
            <person name="Sukno S.A."/>
            <person name="Thon M.R."/>
            <person name="Massola Junior N.S."/>
            <person name="Baroncelli R."/>
        </authorList>
    </citation>
    <scope>NUCLEOTIDE SEQUENCE [LARGE SCALE GENOMIC DNA]</scope>
    <source>
        <strain evidence="1 2">CMES1059</strain>
    </source>
</reference>
<name>A0ACC3ZG91_COLTU</name>
<dbReference type="Proteomes" id="UP000805649">
    <property type="component" value="Unassembled WGS sequence"/>
</dbReference>
<proteinExistence type="predicted"/>
<evidence type="ECO:0000313" key="2">
    <source>
        <dbReference type="Proteomes" id="UP000805649"/>
    </source>
</evidence>
<comment type="caution">
    <text evidence="1">The sequence shown here is derived from an EMBL/GenBank/DDBJ whole genome shotgun (WGS) entry which is preliminary data.</text>
</comment>
<protein>
    <submittedName>
        <fullName evidence="1">Alternative oxidase</fullName>
    </submittedName>
</protein>
<gene>
    <name evidence="1" type="ORF">CTRU02_201019</name>
</gene>
<organism evidence="1 2">
    <name type="scientific">Colletotrichum truncatum</name>
    <name type="common">Anthracnose fungus</name>
    <name type="synonym">Colletotrichum capsici</name>
    <dbReference type="NCBI Taxonomy" id="5467"/>
    <lineage>
        <taxon>Eukaryota</taxon>
        <taxon>Fungi</taxon>
        <taxon>Dikarya</taxon>
        <taxon>Ascomycota</taxon>
        <taxon>Pezizomycotina</taxon>
        <taxon>Sordariomycetes</taxon>
        <taxon>Hypocreomycetidae</taxon>
        <taxon>Glomerellales</taxon>
        <taxon>Glomerellaceae</taxon>
        <taxon>Colletotrichum</taxon>
        <taxon>Colletotrichum truncatum species complex</taxon>
    </lineage>
</organism>
<keyword evidence="2" id="KW-1185">Reference proteome</keyword>
<dbReference type="EMBL" id="VUJX02000001">
    <property type="protein sequence ID" value="KAL0943133.1"/>
    <property type="molecule type" value="Genomic_DNA"/>
</dbReference>